<feature type="compositionally biased region" description="Basic and acidic residues" evidence="1">
    <location>
        <begin position="29"/>
        <end position="47"/>
    </location>
</feature>
<evidence type="ECO:0000256" key="2">
    <source>
        <dbReference type="SAM" id="Phobius"/>
    </source>
</evidence>
<name>A0A645A330_9ZZZZ</name>
<comment type="caution">
    <text evidence="3">The sequence shown here is derived from an EMBL/GenBank/DDBJ whole genome shotgun (WGS) entry which is preliminary data.</text>
</comment>
<proteinExistence type="predicted"/>
<keyword evidence="2" id="KW-1133">Transmembrane helix</keyword>
<keyword evidence="2" id="KW-0812">Transmembrane</keyword>
<keyword evidence="2" id="KW-0472">Membrane</keyword>
<evidence type="ECO:0000256" key="1">
    <source>
        <dbReference type="SAM" id="MobiDB-lite"/>
    </source>
</evidence>
<accession>A0A645A330</accession>
<gene>
    <name evidence="3" type="ORF">SDC9_91949</name>
</gene>
<feature type="transmembrane region" description="Helical" evidence="2">
    <location>
        <begin position="93"/>
        <end position="113"/>
    </location>
</feature>
<evidence type="ECO:0000313" key="3">
    <source>
        <dbReference type="EMBL" id="MPM45263.1"/>
    </source>
</evidence>
<sequence>MNRSKDLDIIAPDDPILETTEPTNIFTKEPSKDFPKKNHPPKKEEKPQTNQKIYDILGHTKSPFSAFLVNPKIFDFTERQDKEVVILAVRSHWIVNLKWIFIAILMLFVPNIVDMLDTLKSLPNSYQFILHLFWYLFTFIYAFEKFLDWYFDVYILTNKRLVDIKFNILINKHFAEADIGVIQDVSSSVRGVLGTFFNFGTVLVQTASEINQIIFKNVPNPERIIKAIQELRNAPNCSPKGGEL</sequence>
<evidence type="ECO:0008006" key="4">
    <source>
        <dbReference type="Google" id="ProtNLM"/>
    </source>
</evidence>
<reference evidence="3" key="1">
    <citation type="submission" date="2019-08" db="EMBL/GenBank/DDBJ databases">
        <authorList>
            <person name="Kucharzyk K."/>
            <person name="Murdoch R.W."/>
            <person name="Higgins S."/>
            <person name="Loffler F."/>
        </authorList>
    </citation>
    <scope>NUCLEOTIDE SEQUENCE</scope>
</reference>
<feature type="region of interest" description="Disordered" evidence="1">
    <location>
        <begin position="15"/>
        <end position="49"/>
    </location>
</feature>
<organism evidence="3">
    <name type="scientific">bioreactor metagenome</name>
    <dbReference type="NCBI Taxonomy" id="1076179"/>
    <lineage>
        <taxon>unclassified sequences</taxon>
        <taxon>metagenomes</taxon>
        <taxon>ecological metagenomes</taxon>
    </lineage>
</organism>
<protein>
    <recommendedName>
        <fullName evidence="4">DUF304 domain-containing protein</fullName>
    </recommendedName>
</protein>
<feature type="transmembrane region" description="Helical" evidence="2">
    <location>
        <begin position="125"/>
        <end position="143"/>
    </location>
</feature>
<dbReference type="EMBL" id="VSSQ01010804">
    <property type="protein sequence ID" value="MPM45263.1"/>
    <property type="molecule type" value="Genomic_DNA"/>
</dbReference>
<dbReference type="AlphaFoldDB" id="A0A645A330"/>